<evidence type="ECO:0000313" key="1">
    <source>
        <dbReference type="EnsemblPlants" id="cds.evm.model.05.1680"/>
    </source>
</evidence>
<dbReference type="EMBL" id="UZAU01000542">
    <property type="status" value="NOT_ANNOTATED_CDS"/>
    <property type="molecule type" value="Genomic_DNA"/>
</dbReference>
<accession>A0A803PMC2</accession>
<evidence type="ECO:0000313" key="2">
    <source>
        <dbReference type="Proteomes" id="UP000596661"/>
    </source>
</evidence>
<protein>
    <submittedName>
        <fullName evidence="1">Uncharacterized protein</fullName>
    </submittedName>
</protein>
<name>A0A803PMC2_CANSA</name>
<dbReference type="Proteomes" id="UP000596661">
    <property type="component" value="Chromosome 5"/>
</dbReference>
<organism evidence="1 2">
    <name type="scientific">Cannabis sativa</name>
    <name type="common">Hemp</name>
    <name type="synonym">Marijuana</name>
    <dbReference type="NCBI Taxonomy" id="3483"/>
    <lineage>
        <taxon>Eukaryota</taxon>
        <taxon>Viridiplantae</taxon>
        <taxon>Streptophyta</taxon>
        <taxon>Embryophyta</taxon>
        <taxon>Tracheophyta</taxon>
        <taxon>Spermatophyta</taxon>
        <taxon>Magnoliopsida</taxon>
        <taxon>eudicotyledons</taxon>
        <taxon>Gunneridae</taxon>
        <taxon>Pentapetalae</taxon>
        <taxon>rosids</taxon>
        <taxon>fabids</taxon>
        <taxon>Rosales</taxon>
        <taxon>Cannabaceae</taxon>
        <taxon>Cannabis</taxon>
    </lineage>
</organism>
<keyword evidence="2" id="KW-1185">Reference proteome</keyword>
<sequence length="132" mass="13814">MSTNPASGLCVSNQASPTTTAPLHLTTSKALTTSTQQAGLFMSNNVNMEQDLSHWSSGSLTWDSSTVPLQASELVPTFTTLLNATMSTLFGKHVTTSSSLSHSSHSNTPGSLSNNISSHSKALLPASIPFLH</sequence>
<dbReference type="Gramene" id="evm.model.05.1680">
    <property type="protein sequence ID" value="cds.evm.model.05.1680"/>
    <property type="gene ID" value="evm.TU.05.1680"/>
</dbReference>
<proteinExistence type="predicted"/>
<dbReference type="AlphaFoldDB" id="A0A803PMC2"/>
<reference evidence="1" key="2">
    <citation type="submission" date="2021-03" db="UniProtKB">
        <authorList>
            <consortium name="EnsemblPlants"/>
        </authorList>
    </citation>
    <scope>IDENTIFICATION</scope>
</reference>
<dbReference type="EnsemblPlants" id="evm.model.05.1680">
    <property type="protein sequence ID" value="cds.evm.model.05.1680"/>
    <property type="gene ID" value="evm.TU.05.1680"/>
</dbReference>
<reference evidence="1" key="1">
    <citation type="submission" date="2018-11" db="EMBL/GenBank/DDBJ databases">
        <authorList>
            <person name="Grassa J C."/>
        </authorList>
    </citation>
    <scope>NUCLEOTIDE SEQUENCE [LARGE SCALE GENOMIC DNA]</scope>
</reference>